<dbReference type="InterPro" id="IPR006076">
    <property type="entry name" value="FAD-dep_OxRdtase"/>
</dbReference>
<dbReference type="PANTHER" id="PTHR43757:SF2">
    <property type="entry name" value="AMINOMETHYLTRANSFERASE, MITOCHONDRIAL"/>
    <property type="match status" value="1"/>
</dbReference>
<dbReference type="Pfam" id="PF08669">
    <property type="entry name" value="GCV_T_C"/>
    <property type="match status" value="1"/>
</dbReference>
<keyword evidence="7" id="KW-1185">Reference proteome</keyword>
<dbReference type="Proteomes" id="UP000427906">
    <property type="component" value="Chromosome"/>
</dbReference>
<proteinExistence type="inferred from homology"/>
<dbReference type="InterPro" id="IPR036188">
    <property type="entry name" value="FAD/NAD-bd_sf"/>
</dbReference>
<dbReference type="AlphaFoldDB" id="A0A5K7YPZ6"/>
<accession>A0A5K7YPZ6</accession>
<dbReference type="InterPro" id="IPR029043">
    <property type="entry name" value="GcvT/YgfZ_C"/>
</dbReference>
<dbReference type="Pfam" id="PF01266">
    <property type="entry name" value="DAO"/>
    <property type="match status" value="1"/>
</dbReference>
<sequence length="805" mass="89817">MKTQARVVVIGGGAIGVSVAYHLAKYGWEDVVLIEKHELTSGSTWMAAGNCSFFHGNYYCTQVNMKSIEIYQGLEAETGQSVGWHTTGSIRTADNPGRMEELGYIYSMNRCLGLDVDWMSPEKMKEMHPLMNTDGIIGGLYWPDDGDVDPNGITMAMSIGAKKHGAEINTHTQVTGIDRTASGEWLVHTDKGDVTCEYVVNAAGLWAPEVARMVGLEIPSIAGEHTHILFEAIDAVDSHDTYLPLVRDPDRSIYIRQEMDSLILGLYESKVKQWNPKGVPWDYAQTELQPDIDHIADFIEHGIHRFPIMGETGFKHVTDGPITYTPNGDPLVGPAYPLKNFFHACGYSFGITQAGGIGHYLAGWIMNGEPEIDLWPVDSRRYGSYANWAYNHEKIEDTYPRLYAIICPNDWRDAARPNRTAPIYEYQKQAGAVFGDYYGWECPNYFTDNTADKRETPGWKRNNTNAYVDAECKHVMEHAGILDLSRFAKTRITGPGAEAWLNTLTCQKVPVRDGRIALSPMLDHNGNFKSDMTITRIRDNDYFCVTASVGKRHDQHWLMENLPADGSVCMEDVTYKLGCLVIAGPKSREVLAKACYDDVSNEAFAFGTSREIYVGRVKCRVNRMNYVGELGYEIFHPIESQISVFQSLMAAGEAHDLKMFGMYAMDSMRLEKGYLAWKSEMNVHHTPLETNVAWTVKMDKDFIGKAGLEKQKAEGVPRQLVCLVCEADDADPWGYNPIFNGEEIVGMTSSGGYGHRTDKSIALGYVPPALAAPGTRLDVEVLGKRLAAEVVAMPLYDPKNERMKA</sequence>
<reference evidence="6 7" key="1">
    <citation type="submission" date="2019-11" db="EMBL/GenBank/DDBJ databases">
        <title>Comparative genomics of hydrocarbon-degrading Desulfosarcina strains.</title>
        <authorList>
            <person name="Watanabe M."/>
            <person name="Kojima H."/>
            <person name="Fukui M."/>
        </authorList>
    </citation>
    <scope>NUCLEOTIDE SEQUENCE [LARGE SCALE GENOMIC DNA]</scope>
    <source>
        <strain evidence="6 7">PL12</strain>
    </source>
</reference>
<dbReference type="Gene3D" id="3.30.1360.120">
    <property type="entry name" value="Probable tRNA modification gtpase trme, domain 1"/>
    <property type="match status" value="1"/>
</dbReference>
<dbReference type="InterPro" id="IPR006222">
    <property type="entry name" value="GCVT_N"/>
</dbReference>
<protein>
    <submittedName>
        <fullName evidence="6">Dimethylglycine dehydrogenase</fullName>
    </submittedName>
</protein>
<dbReference type="OrthoDB" id="9806257at2"/>
<feature type="domain" description="Aminomethyltransferase C-terminal" evidence="4">
    <location>
        <begin position="718"/>
        <end position="797"/>
    </location>
</feature>
<dbReference type="InterPro" id="IPR028896">
    <property type="entry name" value="GcvT/YgfZ/DmdA"/>
</dbReference>
<dbReference type="InterPro" id="IPR032503">
    <property type="entry name" value="FAO_M"/>
</dbReference>
<dbReference type="SUPFAM" id="SSF54373">
    <property type="entry name" value="FAD-linked reductases, C-terminal domain"/>
    <property type="match status" value="1"/>
</dbReference>
<dbReference type="KEGG" id="dalk:DSCA_57620"/>
<dbReference type="InterPro" id="IPR013977">
    <property type="entry name" value="GcvT_C"/>
</dbReference>
<dbReference type="InterPro" id="IPR027266">
    <property type="entry name" value="TrmE/GcvT-like"/>
</dbReference>
<dbReference type="Gene3D" id="3.30.70.1400">
    <property type="entry name" value="Aminomethyltransferase beta-barrel domains"/>
    <property type="match status" value="1"/>
</dbReference>
<organism evidence="6 7">
    <name type="scientific">Desulfosarcina alkanivorans</name>
    <dbReference type="NCBI Taxonomy" id="571177"/>
    <lineage>
        <taxon>Bacteria</taxon>
        <taxon>Pseudomonadati</taxon>
        <taxon>Thermodesulfobacteriota</taxon>
        <taxon>Desulfobacteria</taxon>
        <taxon>Desulfobacterales</taxon>
        <taxon>Desulfosarcinaceae</taxon>
        <taxon>Desulfosarcina</taxon>
    </lineage>
</organism>
<evidence type="ECO:0000313" key="6">
    <source>
        <dbReference type="EMBL" id="BBO71832.1"/>
    </source>
</evidence>
<dbReference type="PANTHER" id="PTHR43757">
    <property type="entry name" value="AMINOMETHYLTRANSFERASE"/>
    <property type="match status" value="1"/>
</dbReference>
<dbReference type="SUPFAM" id="SSF51905">
    <property type="entry name" value="FAD/NAD(P)-binding domain"/>
    <property type="match status" value="1"/>
</dbReference>
<evidence type="ECO:0000259" key="4">
    <source>
        <dbReference type="Pfam" id="PF08669"/>
    </source>
</evidence>
<dbReference type="RefSeq" id="WP_155319612.1">
    <property type="nucleotide sequence ID" value="NZ_AP021874.1"/>
</dbReference>
<feature type="domain" description="GCVT N-terminal" evidence="3">
    <location>
        <begin position="423"/>
        <end position="700"/>
    </location>
</feature>
<feature type="domain" description="FAD dependent oxidoreductase" evidence="2">
    <location>
        <begin position="6"/>
        <end position="363"/>
    </location>
</feature>
<dbReference type="SUPFAM" id="SSF101790">
    <property type="entry name" value="Aminomethyltransferase beta-barrel domain"/>
    <property type="match status" value="1"/>
</dbReference>
<evidence type="ECO:0000259" key="5">
    <source>
        <dbReference type="Pfam" id="PF16350"/>
    </source>
</evidence>
<comment type="similarity">
    <text evidence="1">Belongs to the GcvT family.</text>
</comment>
<gene>
    <name evidence="6" type="ORF">DSCA_57620</name>
</gene>
<dbReference type="Gene3D" id="2.40.30.110">
    <property type="entry name" value="Aminomethyltransferase beta-barrel domains"/>
    <property type="match status" value="1"/>
</dbReference>
<dbReference type="Pfam" id="PF16350">
    <property type="entry name" value="FAO_M"/>
    <property type="match status" value="1"/>
</dbReference>
<dbReference type="SUPFAM" id="SSF103025">
    <property type="entry name" value="Folate-binding domain"/>
    <property type="match status" value="1"/>
</dbReference>
<dbReference type="Gene3D" id="3.30.9.10">
    <property type="entry name" value="D-Amino Acid Oxidase, subunit A, domain 2"/>
    <property type="match status" value="1"/>
</dbReference>
<evidence type="ECO:0000259" key="3">
    <source>
        <dbReference type="Pfam" id="PF01571"/>
    </source>
</evidence>
<feature type="domain" description="FAD dependent oxidoreductase central" evidence="5">
    <location>
        <begin position="367"/>
        <end position="420"/>
    </location>
</feature>
<dbReference type="Gene3D" id="3.50.50.60">
    <property type="entry name" value="FAD/NAD(P)-binding domain"/>
    <property type="match status" value="1"/>
</dbReference>
<evidence type="ECO:0000256" key="1">
    <source>
        <dbReference type="ARBA" id="ARBA00008609"/>
    </source>
</evidence>
<name>A0A5K7YPZ6_9BACT</name>
<dbReference type="EMBL" id="AP021874">
    <property type="protein sequence ID" value="BBO71832.1"/>
    <property type="molecule type" value="Genomic_DNA"/>
</dbReference>
<dbReference type="Pfam" id="PF01571">
    <property type="entry name" value="GCV_T"/>
    <property type="match status" value="1"/>
</dbReference>
<evidence type="ECO:0000313" key="7">
    <source>
        <dbReference type="Proteomes" id="UP000427906"/>
    </source>
</evidence>
<evidence type="ECO:0000259" key="2">
    <source>
        <dbReference type="Pfam" id="PF01266"/>
    </source>
</evidence>